<dbReference type="Gene3D" id="3.40.50.12780">
    <property type="entry name" value="N-terminal domain of ligase-like"/>
    <property type="match status" value="1"/>
</dbReference>
<evidence type="ECO:0000256" key="3">
    <source>
        <dbReference type="ARBA" id="ARBA00022553"/>
    </source>
</evidence>
<dbReference type="InterPro" id="IPR025110">
    <property type="entry name" value="AMP-bd_C"/>
</dbReference>
<dbReference type="Proteomes" id="UP001519332">
    <property type="component" value="Unassembled WGS sequence"/>
</dbReference>
<evidence type="ECO:0000256" key="1">
    <source>
        <dbReference type="ARBA" id="ARBA00001957"/>
    </source>
</evidence>
<dbReference type="Gene3D" id="1.10.1200.10">
    <property type="entry name" value="ACP-like"/>
    <property type="match status" value="1"/>
</dbReference>
<dbReference type="Pfam" id="PF13193">
    <property type="entry name" value="AMP-binding_C"/>
    <property type="match status" value="1"/>
</dbReference>
<evidence type="ECO:0000313" key="5">
    <source>
        <dbReference type="EMBL" id="MBP2328667.1"/>
    </source>
</evidence>
<evidence type="ECO:0000259" key="4">
    <source>
        <dbReference type="PROSITE" id="PS50075"/>
    </source>
</evidence>
<comment type="caution">
    <text evidence="5">The sequence shown here is derived from an EMBL/GenBank/DDBJ whole genome shotgun (WGS) entry which is preliminary data.</text>
</comment>
<dbReference type="InterPro" id="IPR010071">
    <property type="entry name" value="AA_adenyl_dom"/>
</dbReference>
<dbReference type="EMBL" id="JAGINW010000001">
    <property type="protein sequence ID" value="MBP2328667.1"/>
    <property type="molecule type" value="Genomic_DNA"/>
</dbReference>
<dbReference type="InterPro" id="IPR036736">
    <property type="entry name" value="ACP-like_sf"/>
</dbReference>
<dbReference type="PROSITE" id="PS00455">
    <property type="entry name" value="AMP_BINDING"/>
    <property type="match status" value="1"/>
</dbReference>
<dbReference type="InterPro" id="IPR045851">
    <property type="entry name" value="AMP-bd_C_sf"/>
</dbReference>
<dbReference type="Gene3D" id="3.30.559.10">
    <property type="entry name" value="Chloramphenicol acetyltransferase-like domain"/>
    <property type="match status" value="1"/>
</dbReference>
<gene>
    <name evidence="5" type="ORF">JOF56_009052</name>
</gene>
<dbReference type="PANTHER" id="PTHR45527:SF1">
    <property type="entry name" value="FATTY ACID SYNTHASE"/>
    <property type="match status" value="1"/>
</dbReference>
<dbReference type="SUPFAM" id="SSF52777">
    <property type="entry name" value="CoA-dependent acyltransferases"/>
    <property type="match status" value="2"/>
</dbReference>
<evidence type="ECO:0000256" key="2">
    <source>
        <dbReference type="ARBA" id="ARBA00022450"/>
    </source>
</evidence>
<dbReference type="InterPro" id="IPR023213">
    <property type="entry name" value="CAT-like_dom_sf"/>
</dbReference>
<dbReference type="CDD" id="cd05930">
    <property type="entry name" value="A_NRPS"/>
    <property type="match status" value="1"/>
</dbReference>
<reference evidence="5 6" key="1">
    <citation type="submission" date="2021-03" db="EMBL/GenBank/DDBJ databases">
        <title>Sequencing the genomes of 1000 actinobacteria strains.</title>
        <authorList>
            <person name="Klenk H.-P."/>
        </authorList>
    </citation>
    <scope>NUCLEOTIDE SEQUENCE [LARGE SCALE GENOMIC DNA]</scope>
    <source>
        <strain evidence="5 6">DSM 46670</strain>
    </source>
</reference>
<dbReference type="Pfam" id="PF00501">
    <property type="entry name" value="AMP-binding"/>
    <property type="match status" value="1"/>
</dbReference>
<accession>A0ABS4TW81</accession>
<dbReference type="NCBIfam" id="TIGR01733">
    <property type="entry name" value="AA-adenyl-dom"/>
    <property type="match status" value="1"/>
</dbReference>
<dbReference type="InterPro" id="IPR042099">
    <property type="entry name" value="ANL_N_sf"/>
</dbReference>
<dbReference type="Pfam" id="PF00550">
    <property type="entry name" value="PP-binding"/>
    <property type="match status" value="1"/>
</dbReference>
<keyword evidence="6" id="KW-1185">Reference proteome</keyword>
<protein>
    <submittedName>
        <fullName evidence="5">Amino acid adenylation domain-containing protein</fullName>
    </submittedName>
</protein>
<dbReference type="SUPFAM" id="SSF47336">
    <property type="entry name" value="ACP-like"/>
    <property type="match status" value="1"/>
</dbReference>
<sequence>MTAVESLFGAATRKEQALRLLEDLVPGGVNNLPVVLRVDGRIDRTAITAAVTAAVRRHPVLRTGFPTRDAVMQRVVLAAEAVAVELEILPTSGPALEDDLAEFIRRPFPFDGGLMLRAGICPRPEGDVLCLVLHHLVFDTISGALLIDELTAAYDALVAGRAMPGGQAEIVPASQASAADIEFWRDHLAGFEPSGLELACGGPDRARPTLHGGRISYAMSSDVRGMLDQVRTQLRAPEAVVLLAAYYLLLARHGAGPDLVVGSPINVRPAEARSAIGYHVNVVPLRVRVEPSASFRDLVRLTRDVFFEAIAHADAPVEQVMDELNAPGASWRNTVFRHVFNYVPDIGLGERAFGGMPTRPVLVENGYSKFDLEFFLVSSAAELTIRAVYYDEILSVADVAALLRRYETILAAVLADPDLPVGDVPLFTDEDHAVIGKANATASLSTPSDLLTAVADRVRANPDAAAVEDGARTVTYQQLWDQAAATRDALRDKGIGPGAVVGVFAPRGADLAAAVLGVLRAGAAYLPLDPVYPVARLAWQVTDAGCAAVLAPRGAAVLPDVPTVEIPLTGATGGTDSEPAARDCSLVVYTSGSTGRPKGARLTHGGLANVVAHFADMLGAGPGDGTLWLAGFGFDMSSMDLWLALSTGGRLVVAPDEARSNGQILLDLLSRHRIRFVQATPTTWRLVTNEITTGLAGLRVVSGGEPLPPDLAARLISAGARVWNGYGPTETTIYATCREVGADETAPLDVGTPIRGTHVFVADPAGRPLPVGVRGELCIAGAGVAQGYQARPDLTAERFGVHTEYGRFYRTGDIARWRSDGTVELLGRADRQVKLRGVRIELGEIEAVLAEHPAVRAAAVTVDGEGADRVLVAFAESDGITHDELWTHASAHLPPSMVPNHFHVVAALARNNNEKVDYGALAATPGLRTIAAPPDDDLVIELIALWREQLERDDVDAETNFFAHGGHSLLAAQLVQQIEERRPSGLRLADLFTNPTPSALAAFLRAGPTADEPGAE</sequence>
<dbReference type="PANTHER" id="PTHR45527">
    <property type="entry name" value="NONRIBOSOMAL PEPTIDE SYNTHETASE"/>
    <property type="match status" value="1"/>
</dbReference>
<evidence type="ECO:0000313" key="6">
    <source>
        <dbReference type="Proteomes" id="UP001519332"/>
    </source>
</evidence>
<keyword evidence="2" id="KW-0596">Phosphopantetheine</keyword>
<dbReference type="Pfam" id="PF00668">
    <property type="entry name" value="Condensation"/>
    <property type="match status" value="1"/>
</dbReference>
<comment type="cofactor">
    <cofactor evidence="1">
        <name>pantetheine 4'-phosphate</name>
        <dbReference type="ChEBI" id="CHEBI:47942"/>
    </cofactor>
</comment>
<dbReference type="Gene3D" id="3.30.300.30">
    <property type="match status" value="1"/>
</dbReference>
<feature type="domain" description="Carrier" evidence="4">
    <location>
        <begin position="933"/>
        <end position="1008"/>
    </location>
</feature>
<dbReference type="InterPro" id="IPR001242">
    <property type="entry name" value="Condensation_dom"/>
</dbReference>
<dbReference type="SUPFAM" id="SSF56801">
    <property type="entry name" value="Acetyl-CoA synthetase-like"/>
    <property type="match status" value="1"/>
</dbReference>
<dbReference type="InterPro" id="IPR020845">
    <property type="entry name" value="AMP-binding_CS"/>
</dbReference>
<organism evidence="5 6">
    <name type="scientific">Kibdelosporangium banguiense</name>
    <dbReference type="NCBI Taxonomy" id="1365924"/>
    <lineage>
        <taxon>Bacteria</taxon>
        <taxon>Bacillati</taxon>
        <taxon>Actinomycetota</taxon>
        <taxon>Actinomycetes</taxon>
        <taxon>Pseudonocardiales</taxon>
        <taxon>Pseudonocardiaceae</taxon>
        <taxon>Kibdelosporangium</taxon>
    </lineage>
</organism>
<name>A0ABS4TW81_9PSEU</name>
<dbReference type="SMART" id="SM00823">
    <property type="entry name" value="PKS_PP"/>
    <property type="match status" value="1"/>
</dbReference>
<dbReference type="Gene3D" id="3.30.559.30">
    <property type="entry name" value="Nonribosomal peptide synthetase, condensation domain"/>
    <property type="match status" value="1"/>
</dbReference>
<proteinExistence type="predicted"/>
<dbReference type="PROSITE" id="PS50075">
    <property type="entry name" value="CARRIER"/>
    <property type="match status" value="1"/>
</dbReference>
<keyword evidence="3" id="KW-0597">Phosphoprotein</keyword>
<dbReference type="InterPro" id="IPR000873">
    <property type="entry name" value="AMP-dep_synth/lig_dom"/>
</dbReference>
<dbReference type="RefSeq" id="WP_209645612.1">
    <property type="nucleotide sequence ID" value="NZ_JAGINW010000001.1"/>
</dbReference>
<dbReference type="InterPro" id="IPR009081">
    <property type="entry name" value="PP-bd_ACP"/>
</dbReference>
<dbReference type="InterPro" id="IPR020806">
    <property type="entry name" value="PKS_PP-bd"/>
</dbReference>